<evidence type="ECO:0000313" key="3">
    <source>
        <dbReference type="Proteomes" id="UP001160148"/>
    </source>
</evidence>
<sequence length="352" mass="40675">MVKGLNDPFIKPKLAYFKTIAGQLEPFLKQFQSDEPLGPYLYTDLQNILQFMMSSFVKPEIMEKEKLTEIDVLDKSKLIGAKKINLGFSTREAIRSIDKFTDKDMLIFRTDCQLILQTICLKLLLKSPIKYKMVKGISFCDPSIIVASVKVANYRFKTCLEIFVENHWVSGIVGDKLEREFTILCSNKSFIERAKQFSRYEVRLDSFWTNIAIVFNLSSAMMNVLKKVLIFSHGNASVERGFSVNKECLIVNLQEESLIAQRHVWSAINKVGGISNIDISKKLILNVRNARQHYEEALKLKKKADSEHKEKLSKKKHIMDQLQQLREKKIRLMESAQIEVDSIEQEIKELNK</sequence>
<keyword evidence="1" id="KW-0175">Coiled coil</keyword>
<reference evidence="2 3" key="1">
    <citation type="submission" date="2023-01" db="EMBL/GenBank/DDBJ databases">
        <authorList>
            <person name="Whitehead M."/>
        </authorList>
    </citation>
    <scope>NUCLEOTIDE SEQUENCE [LARGE SCALE GENOMIC DNA]</scope>
</reference>
<dbReference type="EMBL" id="CARXXK010000437">
    <property type="protein sequence ID" value="CAI6370572.1"/>
    <property type="molecule type" value="Genomic_DNA"/>
</dbReference>
<evidence type="ECO:0000256" key="1">
    <source>
        <dbReference type="SAM" id="Coils"/>
    </source>
</evidence>
<name>A0AAV0XSZ4_9HEMI</name>
<dbReference type="Proteomes" id="UP001160148">
    <property type="component" value="Unassembled WGS sequence"/>
</dbReference>
<accession>A0AAV0XSZ4</accession>
<proteinExistence type="predicted"/>
<comment type="caution">
    <text evidence="2">The sequence shown here is derived from an EMBL/GenBank/DDBJ whole genome shotgun (WGS) entry which is preliminary data.</text>
</comment>
<evidence type="ECO:0000313" key="2">
    <source>
        <dbReference type="EMBL" id="CAI6370572.1"/>
    </source>
</evidence>
<dbReference type="AlphaFoldDB" id="A0AAV0XSZ4"/>
<feature type="coiled-coil region" evidence="1">
    <location>
        <begin position="287"/>
        <end position="346"/>
    </location>
</feature>
<gene>
    <name evidence="2" type="ORF">MEUPH1_LOCUS24679</name>
</gene>
<keyword evidence="3" id="KW-1185">Reference proteome</keyword>
<organism evidence="2 3">
    <name type="scientific">Macrosiphum euphorbiae</name>
    <name type="common">potato aphid</name>
    <dbReference type="NCBI Taxonomy" id="13131"/>
    <lineage>
        <taxon>Eukaryota</taxon>
        <taxon>Metazoa</taxon>
        <taxon>Ecdysozoa</taxon>
        <taxon>Arthropoda</taxon>
        <taxon>Hexapoda</taxon>
        <taxon>Insecta</taxon>
        <taxon>Pterygota</taxon>
        <taxon>Neoptera</taxon>
        <taxon>Paraneoptera</taxon>
        <taxon>Hemiptera</taxon>
        <taxon>Sternorrhyncha</taxon>
        <taxon>Aphidomorpha</taxon>
        <taxon>Aphidoidea</taxon>
        <taxon>Aphididae</taxon>
        <taxon>Macrosiphini</taxon>
        <taxon>Macrosiphum</taxon>
    </lineage>
</organism>
<protein>
    <submittedName>
        <fullName evidence="2">Uncharacterized protein</fullName>
    </submittedName>
</protein>